<evidence type="ECO:0000313" key="1">
    <source>
        <dbReference type="EMBL" id="GEN07403.1"/>
    </source>
</evidence>
<protein>
    <recommendedName>
        <fullName evidence="5">YqgF/RNase H-like domain-containing protein</fullName>
    </recommendedName>
</protein>
<keyword evidence="3" id="KW-1185">Reference proteome</keyword>
<dbReference type="RefSeq" id="WP_074948839.1">
    <property type="nucleotide sequence ID" value="NZ_BJXR01000025.1"/>
</dbReference>
<comment type="caution">
    <text evidence="1">The sequence shown here is derived from an EMBL/GenBank/DDBJ whole genome shotgun (WGS) entry which is preliminary data.</text>
</comment>
<organism evidence="1 4">
    <name type="scientific">Myxococcus fulvus</name>
    <dbReference type="NCBI Taxonomy" id="33"/>
    <lineage>
        <taxon>Bacteria</taxon>
        <taxon>Pseudomonadati</taxon>
        <taxon>Myxococcota</taxon>
        <taxon>Myxococcia</taxon>
        <taxon>Myxococcales</taxon>
        <taxon>Cystobacterineae</taxon>
        <taxon>Myxococcaceae</taxon>
        <taxon>Myxococcus</taxon>
    </lineage>
</organism>
<evidence type="ECO:0008006" key="5">
    <source>
        <dbReference type="Google" id="ProtNLM"/>
    </source>
</evidence>
<name>A0A511T1C5_MYXFU</name>
<reference evidence="2 3" key="1">
    <citation type="submission" date="2016-10" db="EMBL/GenBank/DDBJ databases">
        <authorList>
            <person name="Varghese N."/>
            <person name="Submissions S."/>
        </authorList>
    </citation>
    <scope>NUCLEOTIDE SEQUENCE [LARGE SCALE GENOMIC DNA]</scope>
    <source>
        <strain evidence="2 3">DSM 16525</strain>
    </source>
</reference>
<proteinExistence type="predicted"/>
<sequence>MESPEPSAPGLLAVDLGLRSGLALYGPDGRLKTYRSQNFGSQSRLKRAVPSVLAGTGELAWLVLEGGGPVADVWEREASRRALPVLRVSAEDWRERLLYAREQRSGGQAKDAADGLARRVIAWSGAPKPTSLRHDAAEAILLGLWGVLEVGWLSQVPPEVRAR</sequence>
<dbReference type="EMBL" id="FOIB01000001">
    <property type="protein sequence ID" value="SES92080.1"/>
    <property type="molecule type" value="Genomic_DNA"/>
</dbReference>
<evidence type="ECO:0000313" key="2">
    <source>
        <dbReference type="EMBL" id="SES92080.1"/>
    </source>
</evidence>
<gene>
    <name evidence="1" type="ORF">MFU01_24400</name>
    <name evidence="2" type="ORF">SAMN05443572_101579</name>
</gene>
<evidence type="ECO:0000313" key="4">
    <source>
        <dbReference type="Proteomes" id="UP000321514"/>
    </source>
</evidence>
<dbReference type="EMBL" id="BJXR01000025">
    <property type="protein sequence ID" value="GEN07403.1"/>
    <property type="molecule type" value="Genomic_DNA"/>
</dbReference>
<dbReference type="Proteomes" id="UP000321514">
    <property type="component" value="Unassembled WGS sequence"/>
</dbReference>
<dbReference type="Proteomes" id="UP000183760">
    <property type="component" value="Unassembled WGS sequence"/>
</dbReference>
<dbReference type="OrthoDB" id="1495259at2"/>
<dbReference type="AlphaFoldDB" id="A0A511T1C5"/>
<accession>A0A511T1C5</accession>
<evidence type="ECO:0000313" key="3">
    <source>
        <dbReference type="Proteomes" id="UP000183760"/>
    </source>
</evidence>
<reference evidence="1 4" key="2">
    <citation type="submission" date="2019-07" db="EMBL/GenBank/DDBJ databases">
        <title>Whole genome shotgun sequence of Myxococcus fulvus NBRC 100333.</title>
        <authorList>
            <person name="Hosoyama A."/>
            <person name="Uohara A."/>
            <person name="Ohji S."/>
            <person name="Ichikawa N."/>
        </authorList>
    </citation>
    <scope>NUCLEOTIDE SEQUENCE [LARGE SCALE GENOMIC DNA]</scope>
    <source>
        <strain evidence="1 4">NBRC 100333</strain>
    </source>
</reference>
<dbReference type="STRING" id="1334629.MFUL124B02_03820"/>